<dbReference type="InterPro" id="IPR052155">
    <property type="entry name" value="Biofilm_reg_signaling"/>
</dbReference>
<dbReference type="CDD" id="cd01948">
    <property type="entry name" value="EAL"/>
    <property type="match status" value="1"/>
</dbReference>
<proteinExistence type="predicted"/>
<dbReference type="CDD" id="cd01949">
    <property type="entry name" value="GGDEF"/>
    <property type="match status" value="1"/>
</dbReference>
<name>A0A975SMH6_9RHOO</name>
<evidence type="ECO:0000259" key="2">
    <source>
        <dbReference type="PROSITE" id="PS50887"/>
    </source>
</evidence>
<feature type="domain" description="GGDEF" evidence="2">
    <location>
        <begin position="152"/>
        <end position="285"/>
    </location>
</feature>
<dbReference type="Proteomes" id="UP000683428">
    <property type="component" value="Chromosome"/>
</dbReference>
<reference evidence="3" key="1">
    <citation type="submission" date="2020-11" db="EMBL/GenBank/DDBJ databases">
        <title>Azospira inquinata sp. nov.</title>
        <authorList>
            <person name="Moe W.M."/>
            <person name="Mikes M.C."/>
        </authorList>
    </citation>
    <scope>NUCLEOTIDE SEQUENCE</scope>
    <source>
        <strain evidence="3">Azo-3</strain>
    </source>
</reference>
<dbReference type="InterPro" id="IPR000160">
    <property type="entry name" value="GGDEF_dom"/>
</dbReference>
<organism evidence="3 4">
    <name type="scientific">Azospira inquinata</name>
    <dbReference type="NCBI Taxonomy" id="2785627"/>
    <lineage>
        <taxon>Bacteria</taxon>
        <taxon>Pseudomonadati</taxon>
        <taxon>Pseudomonadota</taxon>
        <taxon>Betaproteobacteria</taxon>
        <taxon>Rhodocyclales</taxon>
        <taxon>Rhodocyclaceae</taxon>
        <taxon>Azospira</taxon>
    </lineage>
</organism>
<dbReference type="FunFam" id="3.20.20.450:FF:000001">
    <property type="entry name" value="Cyclic di-GMP phosphodiesterase yahA"/>
    <property type="match status" value="1"/>
</dbReference>
<dbReference type="InterPro" id="IPR000014">
    <property type="entry name" value="PAS"/>
</dbReference>
<gene>
    <name evidence="3" type="ORF">Azoinq_13410</name>
</gene>
<dbReference type="RefSeq" id="WP_216128398.1">
    <property type="nucleotide sequence ID" value="NZ_CP064782.1"/>
</dbReference>
<dbReference type="KEGG" id="aiq:Azoinq_13410"/>
<accession>A0A975SMH6</accession>
<dbReference type="SMART" id="SM00052">
    <property type="entry name" value="EAL"/>
    <property type="match status" value="1"/>
</dbReference>
<dbReference type="SMART" id="SM00267">
    <property type="entry name" value="GGDEF"/>
    <property type="match status" value="1"/>
</dbReference>
<dbReference type="NCBIfam" id="TIGR00254">
    <property type="entry name" value="GGDEF"/>
    <property type="match status" value="1"/>
</dbReference>
<evidence type="ECO:0000313" key="3">
    <source>
        <dbReference type="EMBL" id="QWT48806.1"/>
    </source>
</evidence>
<dbReference type="AlphaFoldDB" id="A0A975SMH6"/>
<evidence type="ECO:0000313" key="4">
    <source>
        <dbReference type="Proteomes" id="UP000683428"/>
    </source>
</evidence>
<dbReference type="Pfam" id="PF00563">
    <property type="entry name" value="EAL"/>
    <property type="match status" value="1"/>
</dbReference>
<dbReference type="PROSITE" id="PS50887">
    <property type="entry name" value="GGDEF"/>
    <property type="match status" value="1"/>
</dbReference>
<dbReference type="EMBL" id="CP064782">
    <property type="protein sequence ID" value="QWT48806.1"/>
    <property type="molecule type" value="Genomic_DNA"/>
</dbReference>
<dbReference type="PROSITE" id="PS50883">
    <property type="entry name" value="EAL"/>
    <property type="match status" value="1"/>
</dbReference>
<evidence type="ECO:0000259" key="1">
    <source>
        <dbReference type="PROSITE" id="PS50883"/>
    </source>
</evidence>
<dbReference type="Pfam" id="PF00990">
    <property type="entry name" value="GGDEF"/>
    <property type="match status" value="1"/>
</dbReference>
<sequence length="550" mass="60103">MDFQIGLDSFSDADMGHPLISLIDAPCLVSDGNGCILSCNKGLEALLACPQSDLVGQPLAQILSPKVFGARLEGGAPRPVQAHRVGLSIPLGRRQLWLLSVESKGEPISQPSPPTRIGVTVAQRDGLTGLLERSPFLACLGKALVAARKCGEKIGVICLDFDHLKYINNAYGLKAGDRVLREVGQRLQNFLGKEGVVARSGGDEFAIMLRCVEGKQDLSMVAGVLNSLIAATLKWEEQELNPSASLGIALYPDDGADPESLFSAATIAAAKAKEEGRDTFCFFDAELQHQVHELVSLDTFLHHALDKNQLYLKYQPQGALESGALVGGEVLARWHHERLGEVPPDRFIPVAERTGLIVEIGEWVLRTACRQYRRWADQGYSLQRLAVNLSPLQFRQANLVSVVKGALADSGVPPEVVELEITETSLMRDPLRATQVLREFCDMGIRVALDDFGTGYSSLGYLQSFPLHRIKIDRSFVKDLPYNANSRAIVRTILSLARNLQLQTIAEGVETEEQREFLLAEGCDEIQGYLLSRPLDAQGFAAFMARGPSH</sequence>
<keyword evidence="4" id="KW-1185">Reference proteome</keyword>
<feature type="domain" description="EAL" evidence="1">
    <location>
        <begin position="294"/>
        <end position="548"/>
    </location>
</feature>
<protein>
    <submittedName>
        <fullName evidence="3">Sensor domain-containing phosphodiesterase</fullName>
    </submittedName>
</protein>
<dbReference type="PANTHER" id="PTHR44757:SF2">
    <property type="entry name" value="BIOFILM ARCHITECTURE MAINTENANCE PROTEIN MBAA"/>
    <property type="match status" value="1"/>
</dbReference>
<dbReference type="CDD" id="cd00130">
    <property type="entry name" value="PAS"/>
    <property type="match status" value="1"/>
</dbReference>
<dbReference type="InterPro" id="IPR001633">
    <property type="entry name" value="EAL_dom"/>
</dbReference>
<dbReference type="PANTHER" id="PTHR44757">
    <property type="entry name" value="DIGUANYLATE CYCLASE DGCP"/>
    <property type="match status" value="1"/>
</dbReference>